<keyword evidence="5" id="KW-1185">Reference proteome</keyword>
<dbReference type="AlphaFoldDB" id="A0AA38VRF7"/>
<name>A0AA38VRF7_9PEZI</name>
<feature type="transmembrane region" description="Helical" evidence="3">
    <location>
        <begin position="367"/>
        <end position="388"/>
    </location>
</feature>
<feature type="transmembrane region" description="Helical" evidence="3">
    <location>
        <begin position="131"/>
        <end position="152"/>
    </location>
</feature>
<dbReference type="EMBL" id="JANBVN010000036">
    <property type="protein sequence ID" value="KAJ9158406.1"/>
    <property type="molecule type" value="Genomic_DNA"/>
</dbReference>
<evidence type="ECO:0000256" key="2">
    <source>
        <dbReference type="ARBA" id="ARBA00006727"/>
    </source>
</evidence>
<gene>
    <name evidence="4" type="ORF">NKR19_g3307</name>
</gene>
<feature type="transmembrane region" description="Helical" evidence="3">
    <location>
        <begin position="37"/>
        <end position="57"/>
    </location>
</feature>
<comment type="similarity">
    <text evidence="2">Belongs to the major facilitator superfamily. Monocarboxylate porter (TC 2.A.1.13) family.</text>
</comment>
<dbReference type="SUPFAM" id="SSF103473">
    <property type="entry name" value="MFS general substrate transporter"/>
    <property type="match status" value="1"/>
</dbReference>
<evidence type="ECO:0000256" key="3">
    <source>
        <dbReference type="SAM" id="Phobius"/>
    </source>
</evidence>
<dbReference type="InterPro" id="IPR036259">
    <property type="entry name" value="MFS_trans_sf"/>
</dbReference>
<dbReference type="Pfam" id="PF07690">
    <property type="entry name" value="MFS_1"/>
    <property type="match status" value="1"/>
</dbReference>
<dbReference type="InterPro" id="IPR050327">
    <property type="entry name" value="Proton-linked_MCT"/>
</dbReference>
<feature type="transmembrane region" description="Helical" evidence="3">
    <location>
        <begin position="272"/>
        <end position="292"/>
    </location>
</feature>
<dbReference type="GO" id="GO:0016020">
    <property type="term" value="C:membrane"/>
    <property type="evidence" value="ECO:0007669"/>
    <property type="project" value="UniProtKB-SubCell"/>
</dbReference>
<feature type="transmembrane region" description="Helical" evidence="3">
    <location>
        <begin position="108"/>
        <end position="125"/>
    </location>
</feature>
<dbReference type="InterPro" id="IPR011701">
    <property type="entry name" value="MFS"/>
</dbReference>
<dbReference type="PANTHER" id="PTHR11360">
    <property type="entry name" value="MONOCARBOXYLATE TRANSPORTER"/>
    <property type="match status" value="1"/>
</dbReference>
<dbReference type="Gene3D" id="1.20.1250.20">
    <property type="entry name" value="MFS general substrate transporter like domains"/>
    <property type="match status" value="1"/>
</dbReference>
<feature type="transmembrane region" description="Helical" evidence="3">
    <location>
        <begin position="196"/>
        <end position="216"/>
    </location>
</feature>
<feature type="transmembrane region" description="Helical" evidence="3">
    <location>
        <begin position="77"/>
        <end position="96"/>
    </location>
</feature>
<proteinExistence type="inferred from homology"/>
<sequence length="453" mass="48449">MLSMEKLKDILRRQDGDDTEGTGDTEVQEITIPTDGYLAWIQVLVGHLMFFNAFGYINSYGVFEDYYVQNLHLSPSVLAWAGSVQAFLLFSIGIFSGRLFDAGHLRPLVVAGCAMQVLAVFMTSLCTEYWQLFLAQGICGGLGAGIAYTPVLACVSTYFTKKKALAISVTTCGSVTGGVVFPVIARQLLDRIGFAWTVRVMGFVMLFNSILIAVGARARLPPRKRGPLVEVAAFKEASYTLFSVGVFLLLWGVYVSYYYISHYASTVLHTDRSTSIILLLLMNGLGLPGRIVPALISDAYFGPFKTLIPLALASGVLYFSWIRVHSVGGIYAIAVLFGLVNGGVQAMGMAGLPFLTTDSSKMGTRSGMVLSIVSVASLTGPPIAGALIQSGGGSYLPMQIWTGCVMILGAGFVAAARVANMRLMKRRVDAGTFDTPPPAAASDANVVETTAQV</sequence>
<feature type="transmembrane region" description="Helical" evidence="3">
    <location>
        <begin position="400"/>
        <end position="419"/>
    </location>
</feature>
<dbReference type="Proteomes" id="UP001174691">
    <property type="component" value="Unassembled WGS sequence"/>
</dbReference>
<feature type="transmembrane region" description="Helical" evidence="3">
    <location>
        <begin position="237"/>
        <end position="260"/>
    </location>
</feature>
<protein>
    <submittedName>
        <fullName evidence="4">MFS general substrate transporter</fullName>
    </submittedName>
</protein>
<keyword evidence="3" id="KW-1133">Transmembrane helix</keyword>
<keyword evidence="3" id="KW-0472">Membrane</keyword>
<keyword evidence="3" id="KW-0812">Transmembrane</keyword>
<feature type="transmembrane region" description="Helical" evidence="3">
    <location>
        <begin position="164"/>
        <end position="184"/>
    </location>
</feature>
<dbReference type="GO" id="GO:0022857">
    <property type="term" value="F:transmembrane transporter activity"/>
    <property type="evidence" value="ECO:0007669"/>
    <property type="project" value="InterPro"/>
</dbReference>
<accession>A0AA38VRF7</accession>
<feature type="transmembrane region" description="Helical" evidence="3">
    <location>
        <begin position="304"/>
        <end position="324"/>
    </location>
</feature>
<organism evidence="4 5">
    <name type="scientific">Coniochaeta hoffmannii</name>
    <dbReference type="NCBI Taxonomy" id="91930"/>
    <lineage>
        <taxon>Eukaryota</taxon>
        <taxon>Fungi</taxon>
        <taxon>Dikarya</taxon>
        <taxon>Ascomycota</taxon>
        <taxon>Pezizomycotina</taxon>
        <taxon>Sordariomycetes</taxon>
        <taxon>Sordariomycetidae</taxon>
        <taxon>Coniochaetales</taxon>
        <taxon>Coniochaetaceae</taxon>
        <taxon>Coniochaeta</taxon>
    </lineage>
</organism>
<reference evidence="4" key="1">
    <citation type="submission" date="2022-07" db="EMBL/GenBank/DDBJ databases">
        <title>Fungi with potential for degradation of polypropylene.</title>
        <authorList>
            <person name="Gostincar C."/>
        </authorList>
    </citation>
    <scope>NUCLEOTIDE SEQUENCE</scope>
    <source>
        <strain evidence="4">EXF-13287</strain>
    </source>
</reference>
<dbReference type="PANTHER" id="PTHR11360:SF130">
    <property type="entry name" value="MAJOR FACILITATOR SUPERFAMILY (MFS) PROFILE DOMAIN-CONTAINING PROTEIN-RELATED"/>
    <property type="match status" value="1"/>
</dbReference>
<evidence type="ECO:0000313" key="4">
    <source>
        <dbReference type="EMBL" id="KAJ9158406.1"/>
    </source>
</evidence>
<evidence type="ECO:0000256" key="1">
    <source>
        <dbReference type="ARBA" id="ARBA00004141"/>
    </source>
</evidence>
<feature type="transmembrane region" description="Helical" evidence="3">
    <location>
        <begin position="330"/>
        <end position="355"/>
    </location>
</feature>
<evidence type="ECO:0000313" key="5">
    <source>
        <dbReference type="Proteomes" id="UP001174691"/>
    </source>
</evidence>
<comment type="caution">
    <text evidence="4">The sequence shown here is derived from an EMBL/GenBank/DDBJ whole genome shotgun (WGS) entry which is preliminary data.</text>
</comment>
<comment type="subcellular location">
    <subcellularLocation>
        <location evidence="1">Membrane</location>
        <topology evidence="1">Multi-pass membrane protein</topology>
    </subcellularLocation>
</comment>